<dbReference type="RefSeq" id="WP_347936658.1">
    <property type="nucleotide sequence ID" value="NZ_CP158160.1"/>
</dbReference>
<proteinExistence type="predicted"/>
<dbReference type="PANTHER" id="PTHR42682:SF5">
    <property type="entry name" value="HYDROGENASE-4 COMPONENT F"/>
    <property type="match status" value="1"/>
</dbReference>
<evidence type="ECO:0000313" key="11">
    <source>
        <dbReference type="EMBL" id="MEO9384281.1"/>
    </source>
</evidence>
<dbReference type="EMBL" id="JBDXMI010000001">
    <property type="protein sequence ID" value="MEO9384281.1"/>
    <property type="molecule type" value="Genomic_DNA"/>
</dbReference>
<keyword evidence="4 8" id="KW-1133">Transmembrane helix</keyword>
<name>A0ABV0ISN0_9NEIS</name>
<comment type="subcellular location">
    <subcellularLocation>
        <location evidence="1">Cell membrane</location>
        <topology evidence="1">Multi-pass membrane protein</topology>
    </subcellularLocation>
    <subcellularLocation>
        <location evidence="7">Membrane</location>
        <topology evidence="7">Multi-pass membrane protein</topology>
    </subcellularLocation>
</comment>
<feature type="transmembrane region" description="Helical" evidence="8">
    <location>
        <begin position="170"/>
        <end position="189"/>
    </location>
</feature>
<feature type="transmembrane region" description="Helical" evidence="8">
    <location>
        <begin position="381"/>
        <end position="402"/>
    </location>
</feature>
<evidence type="ECO:0000256" key="7">
    <source>
        <dbReference type="RuleBase" id="RU000320"/>
    </source>
</evidence>
<protein>
    <submittedName>
        <fullName evidence="11">Hydrogenase 4 subunit F</fullName>
    </submittedName>
</protein>
<dbReference type="Pfam" id="PF00361">
    <property type="entry name" value="Proton_antipo_M"/>
    <property type="match status" value="1"/>
</dbReference>
<dbReference type="InterPro" id="IPR001516">
    <property type="entry name" value="Proton_antipo_N"/>
</dbReference>
<keyword evidence="6 8" id="KW-0472">Membrane</keyword>
<feature type="transmembrane region" description="Helical" evidence="8">
    <location>
        <begin position="222"/>
        <end position="244"/>
    </location>
</feature>
<feature type="transmembrane region" description="Helical" evidence="8">
    <location>
        <begin position="114"/>
        <end position="132"/>
    </location>
</feature>
<dbReference type="NCBIfam" id="NF005044">
    <property type="entry name" value="PRK06458.1-4"/>
    <property type="match status" value="1"/>
</dbReference>
<feature type="transmembrane region" description="Helical" evidence="8">
    <location>
        <begin position="39"/>
        <end position="60"/>
    </location>
</feature>
<feature type="transmembrane region" description="Helical" evidence="8">
    <location>
        <begin position="422"/>
        <end position="447"/>
    </location>
</feature>
<feature type="domain" description="NADH-Ubiquinone oxidoreductase (complex I) chain 5 N-terminal" evidence="10">
    <location>
        <begin position="72"/>
        <end position="104"/>
    </location>
</feature>
<keyword evidence="2" id="KW-1003">Cell membrane</keyword>
<feature type="transmembrane region" description="Helical" evidence="8">
    <location>
        <begin position="6"/>
        <end position="27"/>
    </location>
</feature>
<feature type="transmembrane region" description="Helical" evidence="8">
    <location>
        <begin position="320"/>
        <end position="344"/>
    </location>
</feature>
<organism evidence="11 12">
    <name type="scientific">Chromobacterium phragmitis</name>
    <dbReference type="NCBI Taxonomy" id="2202141"/>
    <lineage>
        <taxon>Bacteria</taxon>
        <taxon>Pseudomonadati</taxon>
        <taxon>Pseudomonadota</taxon>
        <taxon>Betaproteobacteria</taxon>
        <taxon>Neisseriales</taxon>
        <taxon>Chromobacteriaceae</taxon>
        <taxon>Chromobacterium</taxon>
    </lineage>
</organism>
<accession>A0ABV0ISN0</accession>
<feature type="transmembrane region" description="Helical" evidence="8">
    <location>
        <begin position="80"/>
        <end position="102"/>
    </location>
</feature>
<feature type="transmembrane region" description="Helical" evidence="8">
    <location>
        <begin position="290"/>
        <end position="308"/>
    </location>
</feature>
<evidence type="ECO:0000256" key="3">
    <source>
        <dbReference type="ARBA" id="ARBA00022692"/>
    </source>
</evidence>
<feature type="domain" description="NADH:quinone oxidoreductase/Mrp antiporter transmembrane" evidence="9">
    <location>
        <begin position="134"/>
        <end position="428"/>
    </location>
</feature>
<evidence type="ECO:0000256" key="8">
    <source>
        <dbReference type="SAM" id="Phobius"/>
    </source>
</evidence>
<evidence type="ECO:0000256" key="1">
    <source>
        <dbReference type="ARBA" id="ARBA00004651"/>
    </source>
</evidence>
<feature type="transmembrane region" description="Helical" evidence="8">
    <location>
        <begin position="459"/>
        <end position="481"/>
    </location>
</feature>
<dbReference type="Pfam" id="PF00662">
    <property type="entry name" value="Proton_antipo_N"/>
    <property type="match status" value="1"/>
</dbReference>
<evidence type="ECO:0000259" key="9">
    <source>
        <dbReference type="Pfam" id="PF00361"/>
    </source>
</evidence>
<dbReference type="PRINTS" id="PR01434">
    <property type="entry name" value="NADHDHGNASE5"/>
</dbReference>
<gene>
    <name evidence="11" type="ORF">ABI908_09205</name>
</gene>
<evidence type="ECO:0000313" key="12">
    <source>
        <dbReference type="Proteomes" id="UP001462502"/>
    </source>
</evidence>
<keyword evidence="3 7" id="KW-0812">Transmembrane</keyword>
<evidence type="ECO:0000259" key="10">
    <source>
        <dbReference type="Pfam" id="PF00662"/>
    </source>
</evidence>
<feature type="transmembrane region" description="Helical" evidence="8">
    <location>
        <begin position="256"/>
        <end position="278"/>
    </location>
</feature>
<keyword evidence="5" id="KW-0560">Oxidoreductase</keyword>
<comment type="caution">
    <text evidence="11">The sequence shown here is derived from an EMBL/GenBank/DDBJ whole genome shotgun (WGS) entry which is preliminary data.</text>
</comment>
<dbReference type="InterPro" id="IPR052175">
    <property type="entry name" value="ComplexI-like_HydComp"/>
</dbReference>
<dbReference type="Proteomes" id="UP001462502">
    <property type="component" value="Unassembled WGS sequence"/>
</dbReference>
<dbReference type="PANTHER" id="PTHR42682">
    <property type="entry name" value="HYDROGENASE-4 COMPONENT F"/>
    <property type="match status" value="1"/>
</dbReference>
<evidence type="ECO:0000256" key="2">
    <source>
        <dbReference type="ARBA" id="ARBA00022475"/>
    </source>
</evidence>
<keyword evidence="12" id="KW-1185">Reference proteome</keyword>
<dbReference type="InterPro" id="IPR001750">
    <property type="entry name" value="ND/Mrp_TM"/>
</dbReference>
<evidence type="ECO:0000256" key="5">
    <source>
        <dbReference type="ARBA" id="ARBA00023002"/>
    </source>
</evidence>
<evidence type="ECO:0000256" key="6">
    <source>
        <dbReference type="ARBA" id="ARBA00023136"/>
    </source>
</evidence>
<sequence length="507" mass="52841">MTATHWLVLLLLIPLAASALCAGSRLAGAGAGGARLAAALHLASVSLLLALSLAACVGVVSGGPLAALDGWLRVDALGALFLALIGVLGFATGLYAVGYMRHEREHGEVGPERLAGFYALFQLFLFTMLLAVTANNVIMMWVAVEATTLGSAFLVGFYGQRSSLEAAWKYMVICTVGVAFGLYGVVLVYSNAASLLGDHGGAAQWTTLLAMAHRLDPALTRIAFVFVLIGFGTKAGFFPMHAWLPDAHSEAPSPISALLSAVLLNCALLIVIRFHMLAARALGPGFSETLLLVFGLMSVAVAALFILSQRHIKRLLAYSSVENMGLIAIALGLGGPLGVMAALFHTVNHSLAKALLFCGSGNVLLKYGTPDMDSVKGLLRAAPLTAMLFGAGALALGGIPPFNVFYSEFLIVAAGFSQGHVALTVVVLLLLTIVLAGLARMLAAILFGPAPDEVEPGEAGWLTLLPLILLMLAMLAIGLFMPDSLQTLLREASQLVLAAADHPVAIR</sequence>
<evidence type="ECO:0000256" key="4">
    <source>
        <dbReference type="ARBA" id="ARBA00022989"/>
    </source>
</evidence>
<reference evidence="11 12" key="1">
    <citation type="submission" date="2024-05" db="EMBL/GenBank/DDBJ databases">
        <authorList>
            <person name="De Oliveira J.P."/>
            <person name="Noriler S.A."/>
            <person name="De Oliveira A.G."/>
            <person name="Sipoli D.S."/>
        </authorList>
    </citation>
    <scope>NUCLEOTIDE SEQUENCE [LARGE SCALE GENOMIC DNA]</scope>
    <source>
        <strain evidence="11 12">LABIM192</strain>
    </source>
</reference>
<feature type="transmembrane region" description="Helical" evidence="8">
    <location>
        <begin position="138"/>
        <end position="158"/>
    </location>
</feature>